<feature type="region of interest" description="Disordered" evidence="1">
    <location>
        <begin position="1"/>
        <end position="40"/>
    </location>
</feature>
<accession>A0AA88PDP4</accession>
<dbReference type="EMBL" id="JAUYZG010000023">
    <property type="protein sequence ID" value="KAK2870777.1"/>
    <property type="molecule type" value="Genomic_DNA"/>
</dbReference>
<evidence type="ECO:0000256" key="1">
    <source>
        <dbReference type="SAM" id="MobiDB-lite"/>
    </source>
</evidence>
<protein>
    <submittedName>
        <fullName evidence="2">Uncharacterized protein</fullName>
    </submittedName>
</protein>
<comment type="caution">
    <text evidence="2">The sequence shown here is derived from an EMBL/GenBank/DDBJ whole genome shotgun (WGS) entry which is preliminary data.</text>
</comment>
<feature type="compositionally biased region" description="Basic and acidic residues" evidence="1">
    <location>
        <begin position="135"/>
        <end position="155"/>
    </location>
</feature>
<name>A0AA88PDP4_9TELE</name>
<feature type="region of interest" description="Disordered" evidence="1">
    <location>
        <begin position="109"/>
        <end position="155"/>
    </location>
</feature>
<evidence type="ECO:0000313" key="3">
    <source>
        <dbReference type="Proteomes" id="UP001187343"/>
    </source>
</evidence>
<dbReference type="Proteomes" id="UP001187343">
    <property type="component" value="Unassembled WGS sequence"/>
</dbReference>
<reference evidence="2" key="1">
    <citation type="submission" date="2023-08" db="EMBL/GenBank/DDBJ databases">
        <title>Chromosome-level Genome Assembly of mud carp (Cirrhinus molitorella).</title>
        <authorList>
            <person name="Liu H."/>
        </authorList>
    </citation>
    <scope>NUCLEOTIDE SEQUENCE</scope>
    <source>
        <strain evidence="2">Prfri</strain>
        <tissue evidence="2">Muscle</tissue>
    </source>
</reference>
<evidence type="ECO:0000313" key="2">
    <source>
        <dbReference type="EMBL" id="KAK2870777.1"/>
    </source>
</evidence>
<feature type="compositionally biased region" description="Basic and acidic residues" evidence="1">
    <location>
        <begin position="109"/>
        <end position="125"/>
    </location>
</feature>
<keyword evidence="3" id="KW-1185">Reference proteome</keyword>
<dbReference type="AlphaFoldDB" id="A0AA88PDP4"/>
<organism evidence="2 3">
    <name type="scientific">Cirrhinus molitorella</name>
    <name type="common">mud carp</name>
    <dbReference type="NCBI Taxonomy" id="172907"/>
    <lineage>
        <taxon>Eukaryota</taxon>
        <taxon>Metazoa</taxon>
        <taxon>Chordata</taxon>
        <taxon>Craniata</taxon>
        <taxon>Vertebrata</taxon>
        <taxon>Euteleostomi</taxon>
        <taxon>Actinopterygii</taxon>
        <taxon>Neopterygii</taxon>
        <taxon>Teleostei</taxon>
        <taxon>Ostariophysi</taxon>
        <taxon>Cypriniformes</taxon>
        <taxon>Cyprinidae</taxon>
        <taxon>Labeoninae</taxon>
        <taxon>Labeonini</taxon>
        <taxon>Cirrhinus</taxon>
    </lineage>
</organism>
<feature type="compositionally biased region" description="Polar residues" evidence="1">
    <location>
        <begin position="21"/>
        <end position="33"/>
    </location>
</feature>
<gene>
    <name evidence="2" type="ORF">Q8A67_023304</name>
</gene>
<proteinExistence type="predicted"/>
<sequence length="182" mass="20195">MRGFETPTVKTPPLDYDPDRSSFTAPRQASLSDNGAGGPLLAGRALSLCKSPSSGSVTVHQPNHQSVNLFFPPHQRGRERHCCVQNRTVLSDGCGKRLRQRKLEVRETVRERKDGPRGGIGEREGSPAGTGHCRPGVELEEKRGGGQKEPSSKEQRVLFIPWQELFVLLSVTQRRESNKQRC</sequence>